<dbReference type="Gene3D" id="1.10.472.80">
    <property type="entry name" value="Ypt/Rab-GAP domain of gyp1p, domain 3"/>
    <property type="match status" value="1"/>
</dbReference>
<evidence type="ECO:0000313" key="3">
    <source>
        <dbReference type="Proteomes" id="UP001061958"/>
    </source>
</evidence>
<comment type="caution">
    <text evidence="2">The sequence shown here is derived from an EMBL/GenBank/DDBJ whole genome shotgun (WGS) entry which is preliminary data.</text>
</comment>
<keyword evidence="3" id="KW-1185">Reference proteome</keyword>
<evidence type="ECO:0000259" key="1">
    <source>
        <dbReference type="PROSITE" id="PS50086"/>
    </source>
</evidence>
<dbReference type="Pfam" id="PF00566">
    <property type="entry name" value="RabGAP-TBC"/>
    <property type="match status" value="1"/>
</dbReference>
<organism evidence="2 3">
    <name type="scientific">Galdieria partita</name>
    <dbReference type="NCBI Taxonomy" id="83374"/>
    <lineage>
        <taxon>Eukaryota</taxon>
        <taxon>Rhodophyta</taxon>
        <taxon>Bangiophyceae</taxon>
        <taxon>Galdieriales</taxon>
        <taxon>Galdieriaceae</taxon>
        <taxon>Galdieria</taxon>
    </lineage>
</organism>
<sequence length="346" mass="41468">MAIEWNKISSSLCSHQPVAIQKRVIQLLDRLQQDPSCVFLYIVQYGIPEVAGLRALVWSCCIRRHFDSIPLDSYWDLVAEYDRYPTERLCEDEAISDGMDHPLNPSDDSIWQQYFSSQRLLNRIQMDTIRTHPDWHLFRQRESSMNRILFLFAKRHPQLGYIQGMNEMVAPFVYVYLGDGHLFWEEKQREAEAFIAFERFFYSFVSCLYQNISCLQDRLVQADHLLKEWDPILWQHLNRYQVDWLLFGRRWLQLCLCREFELPELFKIWDVLISIPNDSLRWKWLIGFMVVMMIHCKSLLLSCSSFQQCISILQHYSTSCHMNESQVFQLIHETQQRIQRQQDHPS</sequence>
<dbReference type="GO" id="GO:0006886">
    <property type="term" value="P:intracellular protein transport"/>
    <property type="evidence" value="ECO:0007669"/>
    <property type="project" value="TreeGrafter"/>
</dbReference>
<dbReference type="OrthoDB" id="27140at2759"/>
<proteinExistence type="predicted"/>
<reference evidence="2" key="2">
    <citation type="submission" date="2022-01" db="EMBL/GenBank/DDBJ databases">
        <authorList>
            <person name="Hirooka S."/>
            <person name="Miyagishima S.Y."/>
        </authorList>
    </citation>
    <scope>NUCLEOTIDE SEQUENCE</scope>
    <source>
        <strain evidence="2">NBRC 102759</strain>
    </source>
</reference>
<dbReference type="PANTHER" id="PTHR22957:SF27">
    <property type="entry name" value="TBC1 DOMAIN FAMILY MEMBER 13"/>
    <property type="match status" value="1"/>
</dbReference>
<dbReference type="PANTHER" id="PTHR22957">
    <property type="entry name" value="TBC1 DOMAIN FAMILY MEMBER GTPASE-ACTIVATING PROTEIN"/>
    <property type="match status" value="1"/>
</dbReference>
<dbReference type="InterPro" id="IPR035969">
    <property type="entry name" value="Rab-GAP_TBC_sf"/>
</dbReference>
<accession>A0A9C7PS45</accession>
<dbReference type="EMBL" id="BQMJ01000010">
    <property type="protein sequence ID" value="GJQ09658.1"/>
    <property type="molecule type" value="Genomic_DNA"/>
</dbReference>
<gene>
    <name evidence="2" type="ORF">GpartN1_g1449.t1</name>
</gene>
<dbReference type="AlphaFoldDB" id="A0A9C7PS45"/>
<dbReference type="SUPFAM" id="SSF47923">
    <property type="entry name" value="Ypt/Rab-GAP domain of gyp1p"/>
    <property type="match status" value="2"/>
</dbReference>
<dbReference type="GO" id="GO:0005096">
    <property type="term" value="F:GTPase activator activity"/>
    <property type="evidence" value="ECO:0007669"/>
    <property type="project" value="TreeGrafter"/>
</dbReference>
<protein>
    <recommendedName>
        <fullName evidence="1">Rab-GAP TBC domain-containing protein</fullName>
    </recommendedName>
</protein>
<name>A0A9C7PS45_9RHOD</name>
<dbReference type="Proteomes" id="UP001061958">
    <property type="component" value="Unassembled WGS sequence"/>
</dbReference>
<dbReference type="PROSITE" id="PS50086">
    <property type="entry name" value="TBC_RABGAP"/>
    <property type="match status" value="1"/>
</dbReference>
<evidence type="ECO:0000313" key="2">
    <source>
        <dbReference type="EMBL" id="GJQ09658.1"/>
    </source>
</evidence>
<dbReference type="SMART" id="SM00164">
    <property type="entry name" value="TBC"/>
    <property type="match status" value="1"/>
</dbReference>
<dbReference type="InterPro" id="IPR000195">
    <property type="entry name" value="Rab-GAP-TBC_dom"/>
</dbReference>
<feature type="domain" description="Rab-GAP TBC" evidence="1">
    <location>
        <begin position="101"/>
        <end position="276"/>
    </location>
</feature>
<reference evidence="2" key="1">
    <citation type="journal article" date="2022" name="Proc. Natl. Acad. Sci. U.S.A.">
        <title>Life cycle and functional genomics of the unicellular red alga Galdieria for elucidating algal and plant evolution and industrial use.</title>
        <authorList>
            <person name="Hirooka S."/>
            <person name="Itabashi T."/>
            <person name="Ichinose T.M."/>
            <person name="Onuma R."/>
            <person name="Fujiwara T."/>
            <person name="Yamashita S."/>
            <person name="Jong L.W."/>
            <person name="Tomita R."/>
            <person name="Iwane A.H."/>
            <person name="Miyagishima S.Y."/>
        </authorList>
    </citation>
    <scope>NUCLEOTIDE SEQUENCE</scope>
    <source>
        <strain evidence="2">NBRC 102759</strain>
    </source>
</reference>
<dbReference type="Gene3D" id="1.10.8.270">
    <property type="entry name" value="putative rabgap domain of human tbc1 domain family member 14 like domains"/>
    <property type="match status" value="1"/>
</dbReference>